<name>A0A2A4SLY5_9DELT</name>
<protein>
    <submittedName>
        <fullName evidence="1">Uncharacterized protein</fullName>
    </submittedName>
</protein>
<evidence type="ECO:0000313" key="2">
    <source>
        <dbReference type="Proteomes" id="UP000218113"/>
    </source>
</evidence>
<dbReference type="AlphaFoldDB" id="A0A2A4SLY5"/>
<comment type="caution">
    <text evidence="1">The sequence shown here is derived from an EMBL/GenBank/DDBJ whole genome shotgun (WGS) entry which is preliminary data.</text>
</comment>
<organism evidence="1 2">
    <name type="scientific">SAR324 cluster bacterium</name>
    <dbReference type="NCBI Taxonomy" id="2024889"/>
    <lineage>
        <taxon>Bacteria</taxon>
        <taxon>Deltaproteobacteria</taxon>
        <taxon>SAR324 cluster</taxon>
    </lineage>
</organism>
<gene>
    <name evidence="1" type="ORF">COB67_13715</name>
</gene>
<proteinExistence type="predicted"/>
<sequence>MEKGMKNSLRITFWLLLVSMFLYTSLSAESIFLKNGERLDGKIIQVGEDTVTIQLSQGGGPQNIPTEQINLITYASTMLQGVKIGMETGQASFIYLKNGEIVKGRITQYTSQFLTLESLSGHGVLQIPTNEVNMITSTQSQMKMNQRKGIGYQQSKSTLTSD</sequence>
<evidence type="ECO:0000313" key="1">
    <source>
        <dbReference type="EMBL" id="PCI21905.1"/>
    </source>
</evidence>
<dbReference type="EMBL" id="NVSR01000171">
    <property type="protein sequence ID" value="PCI21905.1"/>
    <property type="molecule type" value="Genomic_DNA"/>
</dbReference>
<accession>A0A2A4SLY5</accession>
<feature type="non-terminal residue" evidence="1">
    <location>
        <position position="162"/>
    </location>
</feature>
<dbReference type="Proteomes" id="UP000218113">
    <property type="component" value="Unassembled WGS sequence"/>
</dbReference>
<reference evidence="2" key="1">
    <citation type="submission" date="2017-08" db="EMBL/GenBank/DDBJ databases">
        <title>A dynamic microbial community with high functional redundancy inhabits the cold, oxic subseafloor aquifer.</title>
        <authorList>
            <person name="Tully B.J."/>
            <person name="Wheat C.G."/>
            <person name="Glazer B.T."/>
            <person name="Huber J.A."/>
        </authorList>
    </citation>
    <scope>NUCLEOTIDE SEQUENCE [LARGE SCALE GENOMIC DNA]</scope>
</reference>